<evidence type="ECO:0000313" key="7">
    <source>
        <dbReference type="EMBL" id="ACU90907.1"/>
    </source>
</evidence>
<dbReference type="PANTHER" id="PTHR30404:SF0">
    <property type="entry name" value="N-ACETYLMURAMOYL-L-ALANINE AMIDASE AMIC"/>
    <property type="match status" value="1"/>
</dbReference>
<keyword evidence="8" id="KW-1185">Reference proteome</keyword>
<comment type="catalytic activity">
    <reaction evidence="1">
        <text>Hydrolyzes the link between N-acetylmuramoyl residues and L-amino acid residues in certain cell-wall glycopeptides.</text>
        <dbReference type="EC" id="3.5.1.28"/>
    </reaction>
</comment>
<dbReference type="GO" id="GO:0008745">
    <property type="term" value="F:N-acetylmuramoyl-L-alanine amidase activity"/>
    <property type="evidence" value="ECO:0007669"/>
    <property type="project" value="UniProtKB-EC"/>
</dbReference>
<dbReference type="eggNOG" id="COG1729">
    <property type="taxonomic scope" value="Bacteria"/>
</dbReference>
<feature type="compositionally biased region" description="Low complexity" evidence="4">
    <location>
        <begin position="366"/>
        <end position="376"/>
    </location>
</feature>
<organism evidence="7 8">
    <name type="scientific">Desulfomicrobium baculatum (strain DSM 4028 / VKM B-1378 / X)</name>
    <name type="common">Desulfovibrio baculatus</name>
    <dbReference type="NCBI Taxonomy" id="525897"/>
    <lineage>
        <taxon>Bacteria</taxon>
        <taxon>Pseudomonadati</taxon>
        <taxon>Thermodesulfobacteriota</taxon>
        <taxon>Desulfovibrionia</taxon>
        <taxon>Desulfovibrionales</taxon>
        <taxon>Desulfomicrobiaceae</taxon>
        <taxon>Desulfomicrobium</taxon>
    </lineage>
</organism>
<dbReference type="EMBL" id="CP001629">
    <property type="protein sequence ID" value="ACU90907.1"/>
    <property type="molecule type" value="Genomic_DNA"/>
</dbReference>
<evidence type="ECO:0000256" key="1">
    <source>
        <dbReference type="ARBA" id="ARBA00001561"/>
    </source>
</evidence>
<dbReference type="SUPFAM" id="SSF53187">
    <property type="entry name" value="Zn-dependent exopeptidases"/>
    <property type="match status" value="1"/>
</dbReference>
<reference evidence="7 8" key="1">
    <citation type="journal article" date="2009" name="Stand. Genomic Sci.">
        <title>Complete genome sequence of Desulfomicrobium baculatum type strain (X).</title>
        <authorList>
            <person name="Copeland A."/>
            <person name="Spring S."/>
            <person name="Goker M."/>
            <person name="Schneider S."/>
            <person name="Lapidus A."/>
            <person name="Del Rio T.G."/>
            <person name="Tice H."/>
            <person name="Cheng J.F."/>
            <person name="Chen F."/>
            <person name="Nolan M."/>
            <person name="Bruce D."/>
            <person name="Goodwin L."/>
            <person name="Pitluck S."/>
            <person name="Ivanova N."/>
            <person name="Mavrommatis K."/>
            <person name="Ovchinnikova G."/>
            <person name="Pati A."/>
            <person name="Chen A."/>
            <person name="Palaniappan K."/>
            <person name="Land M."/>
            <person name="Hauser L."/>
            <person name="Chang Y.J."/>
            <person name="Jeffries C.C."/>
            <person name="Meincke L."/>
            <person name="Sims D."/>
            <person name="Brettin T."/>
            <person name="Detter J.C."/>
            <person name="Han C."/>
            <person name="Chain P."/>
            <person name="Bristow J."/>
            <person name="Eisen J.A."/>
            <person name="Markowitz V."/>
            <person name="Hugenholtz P."/>
            <person name="Kyrpides N.C."/>
            <person name="Klenk H.P."/>
            <person name="Lucas S."/>
        </authorList>
    </citation>
    <scope>NUCLEOTIDE SEQUENCE [LARGE SCALE GENOMIC DNA]</scope>
    <source>
        <strain evidence="8">DSM 4028 / VKM B-1378 / X</strain>
    </source>
</reference>
<dbReference type="SMART" id="SM00646">
    <property type="entry name" value="Ami_3"/>
    <property type="match status" value="1"/>
</dbReference>
<dbReference type="PANTHER" id="PTHR30404">
    <property type="entry name" value="N-ACETYLMURAMOYL-L-ALANINE AMIDASE"/>
    <property type="match status" value="1"/>
</dbReference>
<dbReference type="eggNOG" id="COG0860">
    <property type="taxonomic scope" value="Bacteria"/>
</dbReference>
<keyword evidence="3 7" id="KW-0378">Hydrolase</keyword>
<dbReference type="EC" id="3.5.1.28" evidence="2"/>
<name>C7LUJ2_DESBD</name>
<dbReference type="InterPro" id="IPR002508">
    <property type="entry name" value="MurNAc-LAA_cat"/>
</dbReference>
<feature type="region of interest" description="Disordered" evidence="4">
    <location>
        <begin position="346"/>
        <end position="398"/>
    </location>
</feature>
<feature type="signal peptide" evidence="5">
    <location>
        <begin position="1"/>
        <end position="25"/>
    </location>
</feature>
<evidence type="ECO:0000313" key="8">
    <source>
        <dbReference type="Proteomes" id="UP000002216"/>
    </source>
</evidence>
<dbReference type="CDD" id="cd02696">
    <property type="entry name" value="MurNAc-LAA"/>
    <property type="match status" value="1"/>
</dbReference>
<dbReference type="HOGENOM" id="CLU_014322_11_0_7"/>
<dbReference type="KEGG" id="dba:Dbac_2832"/>
<dbReference type="RefSeq" id="WP_015774996.1">
    <property type="nucleotide sequence ID" value="NC_013173.1"/>
</dbReference>
<dbReference type="InterPro" id="IPR011990">
    <property type="entry name" value="TPR-like_helical_dom_sf"/>
</dbReference>
<evidence type="ECO:0000259" key="6">
    <source>
        <dbReference type="SMART" id="SM00646"/>
    </source>
</evidence>
<dbReference type="PROSITE" id="PS51257">
    <property type="entry name" value="PROKAR_LIPOPROTEIN"/>
    <property type="match status" value="1"/>
</dbReference>
<gene>
    <name evidence="7" type="ordered locus">Dbac_2832</name>
</gene>
<dbReference type="Gene3D" id="3.40.630.40">
    <property type="entry name" value="Zn-dependent exopeptidases"/>
    <property type="match status" value="1"/>
</dbReference>
<feature type="compositionally biased region" description="Polar residues" evidence="4">
    <location>
        <begin position="388"/>
        <end position="398"/>
    </location>
</feature>
<sequence length="644" mass="69827">MSLRKSLGIVLTLALVLGFACTALASAKSEYTRGVSAFNSLLANEKRSGLRTEWEAVMKPFLRAVGADPKSEYAPRSMFFLGRCYEELARRSFSRTDRLKALEAYDRMLAVYPKHGWADDALFRMGLVWLEQFKDPVRASKVFTAVLNDYPKGDKVPEARERLAQIPGGEPAKTAAPAQAKPAEAKAAAAPKQAAVPAAKLKDGLTLLGIRHWSSPDYTRVVMDITQDAHYERALVEKAKNGNKQLQITLQQAGIAADVMPVRTIGDGILSQIQVAPDPAGGALITFDLMAMDHYRVFTLPEPYRVVIDIYGKAGEAAHKPQSVAAATDAEVDHVQAALAELQAKQAQPASPKKAATIKQAGQVPATKSTAAKTKTPVQTAAKGTKAPANTTPEIKVSSTQKKYTGSLVEQLGLKVRTIMIDAGHGGKDPGAVANSLHEKNINLRMARILGEMLKAQGFEVHYTRTADTFIPLEERTAMANAKNADLFISVHCNAHKDKNVKGLEVYYLNLATDAQAVRVAARENGVSAKKISDMQFILSDLMLNSKINESRQMASIVEAETLRVMRPKYSLASHGSKGAFFYVLTGARMPSILVELGYLTNPAEASKLNTDAYLASMAQGLTRGVVAYKKKLERFALNESGKS</sequence>
<protein>
    <recommendedName>
        <fullName evidence="2">N-acetylmuramoyl-L-alanine amidase</fullName>
        <ecNumber evidence="2">3.5.1.28</ecNumber>
    </recommendedName>
</protein>
<dbReference type="GO" id="GO:0030288">
    <property type="term" value="C:outer membrane-bounded periplasmic space"/>
    <property type="evidence" value="ECO:0007669"/>
    <property type="project" value="TreeGrafter"/>
</dbReference>
<dbReference type="InterPro" id="IPR050695">
    <property type="entry name" value="N-acetylmuramoyl_amidase_3"/>
</dbReference>
<evidence type="ECO:0000256" key="5">
    <source>
        <dbReference type="SAM" id="SignalP"/>
    </source>
</evidence>
<proteinExistence type="predicted"/>
<evidence type="ECO:0000256" key="4">
    <source>
        <dbReference type="SAM" id="MobiDB-lite"/>
    </source>
</evidence>
<feature type="compositionally biased region" description="Low complexity" evidence="4">
    <location>
        <begin position="346"/>
        <end position="355"/>
    </location>
</feature>
<dbReference type="Gene3D" id="1.25.40.10">
    <property type="entry name" value="Tetratricopeptide repeat domain"/>
    <property type="match status" value="1"/>
</dbReference>
<dbReference type="Proteomes" id="UP000002216">
    <property type="component" value="Chromosome"/>
</dbReference>
<dbReference type="GO" id="GO:0009253">
    <property type="term" value="P:peptidoglycan catabolic process"/>
    <property type="evidence" value="ECO:0007669"/>
    <property type="project" value="InterPro"/>
</dbReference>
<dbReference type="Gene3D" id="2.60.40.3500">
    <property type="match status" value="1"/>
</dbReference>
<evidence type="ECO:0000256" key="2">
    <source>
        <dbReference type="ARBA" id="ARBA00011901"/>
    </source>
</evidence>
<evidence type="ECO:0000256" key="3">
    <source>
        <dbReference type="ARBA" id="ARBA00022801"/>
    </source>
</evidence>
<dbReference type="FunFam" id="3.40.630.40:FF:000005">
    <property type="entry name" value="N-acetylmuramoyl-L-alanine amidase (AmiA)"/>
    <property type="match status" value="1"/>
</dbReference>
<accession>C7LUJ2</accession>
<keyword evidence="5" id="KW-0732">Signal</keyword>
<dbReference type="STRING" id="525897.Dbac_2832"/>
<dbReference type="AlphaFoldDB" id="C7LUJ2"/>
<feature type="chain" id="PRO_5002979594" description="N-acetylmuramoyl-L-alanine amidase" evidence="5">
    <location>
        <begin position="26"/>
        <end position="644"/>
    </location>
</feature>
<feature type="domain" description="MurNAc-LAA" evidence="6">
    <location>
        <begin position="477"/>
        <end position="627"/>
    </location>
</feature>
<dbReference type="Pfam" id="PF01520">
    <property type="entry name" value="Amidase_3"/>
    <property type="match status" value="1"/>
</dbReference>